<evidence type="ECO:0000259" key="2">
    <source>
        <dbReference type="PROSITE" id="PS50112"/>
    </source>
</evidence>
<dbReference type="InterPro" id="IPR035965">
    <property type="entry name" value="PAS-like_dom_sf"/>
</dbReference>
<evidence type="ECO:0000313" key="4">
    <source>
        <dbReference type="EMBL" id="TDR32870.1"/>
    </source>
</evidence>
<dbReference type="Pfam" id="PF13426">
    <property type="entry name" value="PAS_9"/>
    <property type="match status" value="1"/>
</dbReference>
<evidence type="ECO:0000256" key="1">
    <source>
        <dbReference type="SAM" id="Coils"/>
    </source>
</evidence>
<name>A0A8B4QEU4_9BACL</name>
<evidence type="ECO:0000313" key="6">
    <source>
        <dbReference type="Proteomes" id="UP000294641"/>
    </source>
</evidence>
<dbReference type="Proteomes" id="UP000294641">
    <property type="component" value="Unassembled WGS sequence"/>
</dbReference>
<dbReference type="PROSITE" id="PS50112">
    <property type="entry name" value="PAS"/>
    <property type="match status" value="1"/>
</dbReference>
<dbReference type="EC" id="3.1.3.3" evidence="3"/>
<dbReference type="EMBL" id="SNZG01000060">
    <property type="protein sequence ID" value="TDR32870.1"/>
    <property type="molecule type" value="Genomic_DNA"/>
</dbReference>
<dbReference type="EMBL" id="UGNP01000001">
    <property type="protein sequence ID" value="STX11212.1"/>
    <property type="molecule type" value="Genomic_DNA"/>
</dbReference>
<evidence type="ECO:0000313" key="3">
    <source>
        <dbReference type="EMBL" id="STX11212.1"/>
    </source>
</evidence>
<protein>
    <submittedName>
        <fullName evidence="4">PAS domain S-box-containing protein</fullName>
    </submittedName>
    <submittedName>
        <fullName evidence="3">Phosphoserine phosphatase rsbP</fullName>
        <ecNumber evidence="3">3.1.3.3</ecNumber>
    </submittedName>
</protein>
<dbReference type="Proteomes" id="UP000254330">
    <property type="component" value="Unassembled WGS sequence"/>
</dbReference>
<keyword evidence="6" id="KW-1185">Reference proteome</keyword>
<organism evidence="3 5">
    <name type="scientific">Kurthia zopfii</name>
    <dbReference type="NCBI Taxonomy" id="1650"/>
    <lineage>
        <taxon>Bacteria</taxon>
        <taxon>Bacillati</taxon>
        <taxon>Bacillota</taxon>
        <taxon>Bacilli</taxon>
        <taxon>Bacillales</taxon>
        <taxon>Caryophanaceae</taxon>
        <taxon>Kurthia</taxon>
    </lineage>
</organism>
<dbReference type="InterPro" id="IPR000014">
    <property type="entry name" value="PAS"/>
</dbReference>
<dbReference type="NCBIfam" id="TIGR00229">
    <property type="entry name" value="sensory_box"/>
    <property type="match status" value="1"/>
</dbReference>
<evidence type="ECO:0000313" key="5">
    <source>
        <dbReference type="Proteomes" id="UP000254330"/>
    </source>
</evidence>
<reference evidence="3 5" key="1">
    <citation type="submission" date="2018-06" db="EMBL/GenBank/DDBJ databases">
        <authorList>
            <consortium name="Pathogen Informatics"/>
            <person name="Doyle S."/>
        </authorList>
    </citation>
    <scope>NUCLEOTIDE SEQUENCE [LARGE SCALE GENOMIC DNA]</scope>
    <source>
        <strain evidence="3 5">NCTC10597</strain>
    </source>
</reference>
<reference evidence="4 6" key="2">
    <citation type="submission" date="2019-03" db="EMBL/GenBank/DDBJ databases">
        <title>Genomic Encyclopedia of Type Strains, Phase IV (KMG-IV): sequencing the most valuable type-strain genomes for metagenomic binning, comparative biology and taxonomic classification.</title>
        <authorList>
            <person name="Goeker M."/>
        </authorList>
    </citation>
    <scope>NUCLEOTIDE SEQUENCE [LARGE SCALE GENOMIC DNA]</scope>
    <source>
        <strain evidence="4 6">DSM 20580</strain>
    </source>
</reference>
<dbReference type="OrthoDB" id="9759607at2"/>
<accession>A0A8B4QEU4</accession>
<dbReference type="GO" id="GO:0016787">
    <property type="term" value="F:hydrolase activity"/>
    <property type="evidence" value="ECO:0007669"/>
    <property type="project" value="UniProtKB-KW"/>
</dbReference>
<feature type="coiled-coil region" evidence="1">
    <location>
        <begin position="115"/>
        <end position="170"/>
    </location>
</feature>
<gene>
    <name evidence="3" type="primary">rsbP</name>
    <name evidence="4" type="ORF">DFR61_16013</name>
    <name evidence="3" type="ORF">NCTC10597_03022</name>
</gene>
<dbReference type="SUPFAM" id="SSF55785">
    <property type="entry name" value="PYP-like sensor domain (PAS domain)"/>
    <property type="match status" value="1"/>
</dbReference>
<dbReference type="RefSeq" id="WP_109350833.1">
    <property type="nucleotide sequence ID" value="NZ_QFVS01000056.1"/>
</dbReference>
<dbReference type="AlphaFoldDB" id="A0A8B4QEU4"/>
<sequence>MNNQLDRIAHAPCGFMTLDIDGIILSVNETMLKWLGKKHEQLIGYHFEILLSKVNKLIFHSYFYPTISIQERVEELILKLLHEDGESHPYILNARKFEEESIIYVDCAFIRIDQRANYESELKYAQSSVQEALKQKEAAYEALEKLHFEIEEKQEELIMMNENLEKLSNVDQLTGIYNRRYLNQFHNSIFSRA</sequence>
<feature type="domain" description="PAS" evidence="2">
    <location>
        <begin position="1"/>
        <end position="44"/>
    </location>
</feature>
<comment type="caution">
    <text evidence="3">The sequence shown here is derived from an EMBL/GenBank/DDBJ whole genome shotgun (WGS) entry which is preliminary data.</text>
</comment>
<proteinExistence type="predicted"/>
<keyword evidence="1" id="KW-0175">Coiled coil</keyword>
<keyword evidence="3" id="KW-0378">Hydrolase</keyword>
<dbReference type="Gene3D" id="3.30.450.20">
    <property type="entry name" value="PAS domain"/>
    <property type="match status" value="1"/>
</dbReference>